<evidence type="ECO:0000256" key="2">
    <source>
        <dbReference type="SAM" id="MobiDB-lite"/>
    </source>
</evidence>
<dbReference type="InterPro" id="IPR008491">
    <property type="entry name" value="CDK5RAP3"/>
</dbReference>
<dbReference type="PANTHER" id="PTHR14894:SF0">
    <property type="entry name" value="CDK5 REGULATORY SUBUNIT-ASSOCIATED PROTEIN 3"/>
    <property type="match status" value="1"/>
</dbReference>
<dbReference type="Pfam" id="PF05600">
    <property type="entry name" value="CDK5RAP3"/>
    <property type="match status" value="1"/>
</dbReference>
<dbReference type="PANTHER" id="PTHR14894">
    <property type="entry name" value="CDK5 REGULATORY SUBUNIT-ASSOCIATED PROTEIN 3"/>
    <property type="match status" value="1"/>
</dbReference>
<feature type="region of interest" description="Disordered" evidence="2">
    <location>
        <begin position="393"/>
        <end position="470"/>
    </location>
</feature>
<dbReference type="Proteomes" id="UP000815325">
    <property type="component" value="Unassembled WGS sequence"/>
</dbReference>
<evidence type="ECO:0000256" key="1">
    <source>
        <dbReference type="ARBA" id="ARBA00007478"/>
    </source>
</evidence>
<organism evidence="3 4">
    <name type="scientific">Dunaliella salina</name>
    <name type="common">Green alga</name>
    <name type="synonym">Protococcus salinus</name>
    <dbReference type="NCBI Taxonomy" id="3046"/>
    <lineage>
        <taxon>Eukaryota</taxon>
        <taxon>Viridiplantae</taxon>
        <taxon>Chlorophyta</taxon>
        <taxon>core chlorophytes</taxon>
        <taxon>Chlorophyceae</taxon>
        <taxon>CS clade</taxon>
        <taxon>Chlamydomonadales</taxon>
        <taxon>Dunaliellaceae</taxon>
        <taxon>Dunaliella</taxon>
    </lineage>
</organism>
<feature type="compositionally biased region" description="Low complexity" evidence="2">
    <location>
        <begin position="440"/>
        <end position="458"/>
    </location>
</feature>
<evidence type="ECO:0000313" key="3">
    <source>
        <dbReference type="EMBL" id="KAF5841663.1"/>
    </source>
</evidence>
<feature type="region of interest" description="Disordered" evidence="2">
    <location>
        <begin position="251"/>
        <end position="278"/>
    </location>
</feature>
<gene>
    <name evidence="3" type="ORF">DUNSADRAFT_11870</name>
</gene>
<sequence length="647" mass="66981">MVEQGIARLAGEGFGKQDSELPIDILASVLLEWLTSRKKLPADWSKRLAAIQAKAKECIKDVPAAVLQKARGGPDGPLDYFRAVDIRDALAAGGERTLFGGLAGNAAVWDKIVKAYEKGAVYIGEASLAMVHNAEYEIPYLRKQAARLNQQIMDADRKQAEYTRNAQTCAVAFQQDCKKIGIAGTGNIKRELHALSLQVPQVCASVVEAARAEPIGDAMQHYQDFTQYAHPMPNASEPLLATLLEVREGRTAPPEATATAPACTAGSTARSADAAGRGSEAGEVGAAAAGAAEGNDGGGVNWGIDLGGAGEGAGDDIGGISWDVEDMDVGVRGDGMVDGQQGEGGISWDVGAEGGGDGGGGQGEEAGISWDVGVVDGGAEAERWGIGVEGVGTQASAPAADGDCTAQGRAAGENGGDMSSGGTIAGANGHNLGRKGTMPGTDGQAASAGDGANDSGGAASCGGGAQGTQAWPHGAAAHRLAYDGEYRMRLLDDLEELRAFVLQRRIDAKSSGSDLLTAALPESIQAVDVGSLRRMLEATEAASAALKGERLRQLLMLASSQRFLERMTTALERKAGQEAKLLTAAKEVEARRNEAKLQLMSLAPKVAELVERTRLCKATVEQGLSVMLKRRVNVLGEFNTVISHTGL</sequence>
<comment type="similarity">
    <text evidence="1">Belongs to the CDK5RAP3 family.</text>
</comment>
<reference evidence="3" key="1">
    <citation type="submission" date="2017-08" db="EMBL/GenBank/DDBJ databases">
        <authorList>
            <person name="Polle J.E."/>
            <person name="Barry K."/>
            <person name="Cushman J."/>
            <person name="Schmutz J."/>
            <person name="Tran D."/>
            <person name="Hathwaick L.T."/>
            <person name="Yim W.C."/>
            <person name="Jenkins J."/>
            <person name="Mckie-Krisberg Z.M."/>
            <person name="Prochnik S."/>
            <person name="Lindquist E."/>
            <person name="Dockter R.B."/>
            <person name="Adam C."/>
            <person name="Molina H."/>
            <person name="Bunkerborg J."/>
            <person name="Jin E."/>
            <person name="Buchheim M."/>
            <person name="Magnuson J."/>
        </authorList>
    </citation>
    <scope>NUCLEOTIDE SEQUENCE</scope>
    <source>
        <strain evidence="3">CCAP 19/18</strain>
    </source>
</reference>
<protein>
    <submittedName>
        <fullName evidence="3">Uncharacterized protein</fullName>
    </submittedName>
</protein>
<comment type="caution">
    <text evidence="3">The sequence shown here is derived from an EMBL/GenBank/DDBJ whole genome shotgun (WGS) entry which is preliminary data.</text>
</comment>
<evidence type="ECO:0000313" key="4">
    <source>
        <dbReference type="Proteomes" id="UP000815325"/>
    </source>
</evidence>
<accession>A0ABQ7H489</accession>
<proteinExistence type="inferred from homology"/>
<dbReference type="EMBL" id="MU069480">
    <property type="protein sequence ID" value="KAF5841663.1"/>
    <property type="molecule type" value="Genomic_DNA"/>
</dbReference>
<keyword evidence="4" id="KW-1185">Reference proteome</keyword>
<name>A0ABQ7H489_DUNSA</name>